<evidence type="ECO:0000256" key="5">
    <source>
        <dbReference type="ARBA" id="ARBA00023235"/>
    </source>
</evidence>
<dbReference type="OrthoDB" id="5318045at2"/>
<dbReference type="GO" id="GO:0003677">
    <property type="term" value="F:DNA binding"/>
    <property type="evidence" value="ECO:0007669"/>
    <property type="project" value="InterPro"/>
</dbReference>
<evidence type="ECO:0000256" key="3">
    <source>
        <dbReference type="ARBA" id="ARBA00022806"/>
    </source>
</evidence>
<evidence type="ECO:0000256" key="2">
    <source>
        <dbReference type="ARBA" id="ARBA00022801"/>
    </source>
</evidence>
<feature type="domain" description="UvrD-like helicase ATP-binding" evidence="10">
    <location>
        <begin position="2"/>
        <end position="260"/>
    </location>
</feature>
<comment type="catalytic activity">
    <reaction evidence="8">
        <text>ATP + H2O = ADP + phosphate + H(+)</text>
        <dbReference type="Rhea" id="RHEA:13065"/>
        <dbReference type="ChEBI" id="CHEBI:15377"/>
        <dbReference type="ChEBI" id="CHEBI:15378"/>
        <dbReference type="ChEBI" id="CHEBI:30616"/>
        <dbReference type="ChEBI" id="CHEBI:43474"/>
        <dbReference type="ChEBI" id="CHEBI:456216"/>
        <dbReference type="EC" id="5.6.2.4"/>
    </reaction>
</comment>
<dbReference type="PANTHER" id="PTHR11070:SF30">
    <property type="entry name" value="F-BOX DNA HELICASE 1"/>
    <property type="match status" value="1"/>
</dbReference>
<keyword evidence="1 9" id="KW-0547">Nucleotide-binding</keyword>
<dbReference type="InterPro" id="IPR027417">
    <property type="entry name" value="P-loop_NTPase"/>
</dbReference>
<keyword evidence="4 9" id="KW-0067">ATP-binding</keyword>
<keyword evidence="3 9" id="KW-0347">Helicase</keyword>
<gene>
    <name evidence="11" type="ORF">CIG1485E_a0092</name>
</gene>
<sequence length="484" mass="56221">MELTPEQQQIVETEFDDVLLVNAYAGTGKTSTLVKFCEARRGKKILYMAYNSSMQKEASKKFKHLGASVFVKTMHSLAYAAIGKDYKDRLGNLRALDMLPFCEDVAEKEQYYHAYLLLKLIRDFCNSKYTMVDFVKRLSENGTDWGRENKASISYFLDKLPKVWEQIQTDSTLAYEHDFYLKRYQLSEPKLYFDFILVDEAQDINGCVIDIVMRQRSKKVFIGDTFQSIYKFRGATDSLERLSKLNGAVTLYLTQSFRCPRVVAGVANQYLYLLKAPKPFRGTLIQKDDVPTQTAIIARTNAKLFDYAIEHIDKKLHFVGGINSYNFQDLIDIQNLQWGKSDYIKNGFIKKFYDMDELVDYAEEANEVDLKVKITTVRKYMKHSIRDLVKELQDNSVKDQKDAELILTTGHKSKGLEWDQVEILDDFVNLREELEEEGECIIQKEELNLLYVAITRSKQNLLLGEDYILDQEFLKQYKDSITIV</sequence>
<proteinExistence type="predicted"/>
<dbReference type="SUPFAM" id="SSF52540">
    <property type="entry name" value="P-loop containing nucleoside triphosphate hydrolases"/>
    <property type="match status" value="1"/>
</dbReference>
<evidence type="ECO:0000256" key="8">
    <source>
        <dbReference type="ARBA" id="ARBA00048988"/>
    </source>
</evidence>
<evidence type="ECO:0000259" key="10">
    <source>
        <dbReference type="PROSITE" id="PS51198"/>
    </source>
</evidence>
<organism evidence="11 12">
    <name type="scientific">Campylobacter iguaniorum</name>
    <dbReference type="NCBI Taxonomy" id="1244531"/>
    <lineage>
        <taxon>Bacteria</taxon>
        <taxon>Pseudomonadati</taxon>
        <taxon>Campylobacterota</taxon>
        <taxon>Epsilonproteobacteria</taxon>
        <taxon>Campylobacterales</taxon>
        <taxon>Campylobacteraceae</taxon>
        <taxon>Campylobacter</taxon>
    </lineage>
</organism>
<keyword evidence="11" id="KW-0614">Plasmid</keyword>
<dbReference type="PROSITE" id="PS51198">
    <property type="entry name" value="UVRD_HELICASE_ATP_BIND"/>
    <property type="match status" value="1"/>
</dbReference>
<dbReference type="PANTHER" id="PTHR11070">
    <property type="entry name" value="UVRD / RECB / PCRA DNA HELICASE FAMILY MEMBER"/>
    <property type="match status" value="1"/>
</dbReference>
<dbReference type="GO" id="GO:0000724">
    <property type="term" value="P:double-strand break repair via homologous recombination"/>
    <property type="evidence" value="ECO:0007669"/>
    <property type="project" value="TreeGrafter"/>
</dbReference>
<dbReference type="Proteomes" id="UP000028486">
    <property type="component" value="Plasmid pCIG1485E"/>
</dbReference>
<evidence type="ECO:0000256" key="6">
    <source>
        <dbReference type="ARBA" id="ARBA00034617"/>
    </source>
</evidence>
<dbReference type="KEGG" id="caj:CIG1485E_a0092"/>
<evidence type="ECO:0000256" key="7">
    <source>
        <dbReference type="ARBA" id="ARBA00034808"/>
    </source>
</evidence>
<geneLocation type="plasmid" evidence="11 12">
    <name>pCIG1485E</name>
</geneLocation>
<dbReference type="Pfam" id="PF00580">
    <property type="entry name" value="UvrD-helicase"/>
    <property type="match status" value="1"/>
</dbReference>
<name>A0A076FDY0_9BACT</name>
<dbReference type="EC" id="5.6.2.4" evidence="7"/>
<dbReference type="GO" id="GO:0005524">
    <property type="term" value="F:ATP binding"/>
    <property type="evidence" value="ECO:0007669"/>
    <property type="project" value="UniProtKB-UniRule"/>
</dbReference>
<dbReference type="GO" id="GO:0016887">
    <property type="term" value="F:ATP hydrolysis activity"/>
    <property type="evidence" value="ECO:0007669"/>
    <property type="project" value="RHEA"/>
</dbReference>
<dbReference type="EMBL" id="CP009044">
    <property type="protein sequence ID" value="AII15617.1"/>
    <property type="molecule type" value="Genomic_DNA"/>
</dbReference>
<feature type="binding site" evidence="9">
    <location>
        <begin position="23"/>
        <end position="30"/>
    </location>
    <ligand>
        <name>ATP</name>
        <dbReference type="ChEBI" id="CHEBI:30616"/>
    </ligand>
</feature>
<dbReference type="AlphaFoldDB" id="A0A076FDY0"/>
<evidence type="ECO:0000256" key="9">
    <source>
        <dbReference type="PROSITE-ProRule" id="PRU00560"/>
    </source>
</evidence>
<protein>
    <recommendedName>
        <fullName evidence="7">DNA 3'-5' helicase</fullName>
        <ecNumber evidence="7">5.6.2.4</ecNumber>
    </recommendedName>
</protein>
<evidence type="ECO:0000313" key="11">
    <source>
        <dbReference type="EMBL" id="AII15617.1"/>
    </source>
</evidence>
<dbReference type="Gene3D" id="3.40.50.300">
    <property type="entry name" value="P-loop containing nucleotide triphosphate hydrolases"/>
    <property type="match status" value="2"/>
</dbReference>
<dbReference type="eggNOG" id="COG0210">
    <property type="taxonomic scope" value="Bacteria"/>
</dbReference>
<dbReference type="RefSeq" id="WP_041572732.1">
    <property type="nucleotide sequence ID" value="NZ_CP009044.1"/>
</dbReference>
<comment type="catalytic activity">
    <reaction evidence="6">
        <text>Couples ATP hydrolysis with the unwinding of duplex DNA by translocating in the 3'-5' direction.</text>
        <dbReference type="EC" id="5.6.2.4"/>
    </reaction>
</comment>
<keyword evidence="5" id="KW-0413">Isomerase</keyword>
<reference evidence="11 12" key="1">
    <citation type="journal article" date="2014" name="Genome Announc.">
        <title>Complete Genome Sequence of Campylobacter iguaniorum Strain 1485ET, Isolated from a Bearded Dragon (Pogona vitticeps).</title>
        <authorList>
            <person name="Gilbert M.J."/>
            <person name="Miller W.G."/>
            <person name="Yee E."/>
            <person name="Kik M."/>
            <person name="Wagenaar J.A."/>
            <person name="Duim B."/>
        </authorList>
    </citation>
    <scope>NUCLEOTIDE SEQUENCE [LARGE SCALE GENOMIC DNA]</scope>
    <source>
        <strain evidence="11 12">1485E</strain>
        <plasmid evidence="11">pCIG1485E</plasmid>
    </source>
</reference>
<keyword evidence="12" id="KW-1185">Reference proteome</keyword>
<keyword evidence="2 9" id="KW-0378">Hydrolase</keyword>
<evidence type="ECO:0000313" key="12">
    <source>
        <dbReference type="Proteomes" id="UP000028486"/>
    </source>
</evidence>
<dbReference type="InterPro" id="IPR000212">
    <property type="entry name" value="DNA_helicase_UvrD/REP"/>
</dbReference>
<dbReference type="GO" id="GO:0031297">
    <property type="term" value="P:replication fork processing"/>
    <property type="evidence" value="ECO:0007669"/>
    <property type="project" value="TreeGrafter"/>
</dbReference>
<evidence type="ECO:0000256" key="4">
    <source>
        <dbReference type="ARBA" id="ARBA00022840"/>
    </source>
</evidence>
<dbReference type="HOGENOM" id="CLU_023291_2_0_7"/>
<evidence type="ECO:0000256" key="1">
    <source>
        <dbReference type="ARBA" id="ARBA00022741"/>
    </source>
</evidence>
<dbReference type="InterPro" id="IPR014016">
    <property type="entry name" value="UvrD-like_ATP-bd"/>
</dbReference>
<dbReference type="GO" id="GO:0043138">
    <property type="term" value="F:3'-5' DNA helicase activity"/>
    <property type="evidence" value="ECO:0007669"/>
    <property type="project" value="UniProtKB-EC"/>
</dbReference>
<dbReference type="Pfam" id="PF13361">
    <property type="entry name" value="UvrD_C"/>
    <property type="match status" value="1"/>
</dbReference>
<accession>A0A076FDY0</accession>
<dbReference type="InterPro" id="IPR014017">
    <property type="entry name" value="DNA_helicase_UvrD-like_C"/>
</dbReference>